<dbReference type="AlphaFoldDB" id="A0AAV7W169"/>
<accession>A0AAV7W169</accession>
<evidence type="ECO:0000313" key="2">
    <source>
        <dbReference type="Proteomes" id="UP001066276"/>
    </source>
</evidence>
<keyword evidence="2" id="KW-1185">Reference proteome</keyword>
<sequence>MLCPVSEAAVSLSDARKLSVAHTEHQSQLERLRCLNYAAHSARTHASADKAGRLLAWLIQHDCDRGPIVEIRYWAGTMVHTPREIHVEFTRHYEALYASGTPPAGSLCKDFLTAVELPCLETEQHERTSGGERFGPE</sequence>
<name>A0AAV7W169_PLEWA</name>
<protein>
    <submittedName>
        <fullName evidence="1">Uncharacterized protein</fullName>
    </submittedName>
</protein>
<organism evidence="1 2">
    <name type="scientific">Pleurodeles waltl</name>
    <name type="common">Iberian ribbed newt</name>
    <dbReference type="NCBI Taxonomy" id="8319"/>
    <lineage>
        <taxon>Eukaryota</taxon>
        <taxon>Metazoa</taxon>
        <taxon>Chordata</taxon>
        <taxon>Craniata</taxon>
        <taxon>Vertebrata</taxon>
        <taxon>Euteleostomi</taxon>
        <taxon>Amphibia</taxon>
        <taxon>Batrachia</taxon>
        <taxon>Caudata</taxon>
        <taxon>Salamandroidea</taxon>
        <taxon>Salamandridae</taxon>
        <taxon>Pleurodelinae</taxon>
        <taxon>Pleurodeles</taxon>
    </lineage>
</organism>
<dbReference type="Proteomes" id="UP001066276">
    <property type="component" value="Chromosome 1_2"/>
</dbReference>
<dbReference type="EMBL" id="JANPWB010000002">
    <property type="protein sequence ID" value="KAJ1206348.1"/>
    <property type="molecule type" value="Genomic_DNA"/>
</dbReference>
<comment type="caution">
    <text evidence="1">The sequence shown here is derived from an EMBL/GenBank/DDBJ whole genome shotgun (WGS) entry which is preliminary data.</text>
</comment>
<gene>
    <name evidence="1" type="ORF">NDU88_001755</name>
</gene>
<reference evidence="1" key="1">
    <citation type="journal article" date="2022" name="bioRxiv">
        <title>Sequencing and chromosome-scale assembly of the giantPleurodeles waltlgenome.</title>
        <authorList>
            <person name="Brown T."/>
            <person name="Elewa A."/>
            <person name="Iarovenko S."/>
            <person name="Subramanian E."/>
            <person name="Araus A.J."/>
            <person name="Petzold A."/>
            <person name="Susuki M."/>
            <person name="Suzuki K.-i.T."/>
            <person name="Hayashi T."/>
            <person name="Toyoda A."/>
            <person name="Oliveira C."/>
            <person name="Osipova E."/>
            <person name="Leigh N.D."/>
            <person name="Simon A."/>
            <person name="Yun M.H."/>
        </authorList>
    </citation>
    <scope>NUCLEOTIDE SEQUENCE</scope>
    <source>
        <strain evidence="1">20211129_DDA</strain>
        <tissue evidence="1">Liver</tissue>
    </source>
</reference>
<evidence type="ECO:0000313" key="1">
    <source>
        <dbReference type="EMBL" id="KAJ1206348.1"/>
    </source>
</evidence>
<proteinExistence type="predicted"/>